<dbReference type="RefSeq" id="WP_228325696.1">
    <property type="nucleotide sequence ID" value="NZ_CAWLZN010000001.1"/>
</dbReference>
<protein>
    <submittedName>
        <fullName evidence="2">GyrI-like domain-containing protein</fullName>
    </submittedName>
</protein>
<dbReference type="InterPro" id="IPR011256">
    <property type="entry name" value="Reg_factor_effector_dom_sf"/>
</dbReference>
<dbReference type="SUPFAM" id="SSF55136">
    <property type="entry name" value="Probable bacterial effector-binding domain"/>
    <property type="match status" value="1"/>
</dbReference>
<keyword evidence="3" id="KW-1185">Reference proteome</keyword>
<accession>A0ABS8HE89</accession>
<evidence type="ECO:0000259" key="1">
    <source>
        <dbReference type="Pfam" id="PF06445"/>
    </source>
</evidence>
<feature type="domain" description="GyrI-like small molecule binding" evidence="1">
    <location>
        <begin position="3"/>
        <end position="42"/>
    </location>
</feature>
<dbReference type="InterPro" id="IPR029442">
    <property type="entry name" value="GyrI-like"/>
</dbReference>
<organism evidence="2 3">
    <name type="scientific">Xanthomonas cassavae CFBP 4642</name>
    <dbReference type="NCBI Taxonomy" id="1219375"/>
    <lineage>
        <taxon>Bacteria</taxon>
        <taxon>Pseudomonadati</taxon>
        <taxon>Pseudomonadota</taxon>
        <taxon>Gammaproteobacteria</taxon>
        <taxon>Lysobacterales</taxon>
        <taxon>Lysobacteraceae</taxon>
        <taxon>Xanthomonas</taxon>
    </lineage>
</organism>
<evidence type="ECO:0000313" key="2">
    <source>
        <dbReference type="EMBL" id="MCC4620495.1"/>
    </source>
</evidence>
<proteinExistence type="predicted"/>
<dbReference type="Gene3D" id="3.20.80.10">
    <property type="entry name" value="Regulatory factor, effector binding domain"/>
    <property type="match status" value="1"/>
</dbReference>
<name>A0ABS8HE89_9XANT</name>
<sequence>MLAAWLPDSGYVLRAAPVHYLFLDDPDQTPAAILRADIRVPVATRDGHGHG</sequence>
<evidence type="ECO:0000313" key="3">
    <source>
        <dbReference type="Proteomes" id="UP001199206"/>
    </source>
</evidence>
<reference evidence="2 3" key="1">
    <citation type="submission" date="2021-10" db="EMBL/GenBank/DDBJ databases">
        <title>Genome sequencing of Xanthomonas strains from NCPPB.</title>
        <authorList>
            <person name="Hussein R."/>
            <person name="Harrison J."/>
            <person name="Studholme D.J."/>
            <person name="Vicente J."/>
            <person name="Grant M."/>
        </authorList>
    </citation>
    <scope>NUCLEOTIDE SEQUENCE [LARGE SCALE GENOMIC DNA]</scope>
    <source>
        <strain evidence="2 3">NCPPB 101</strain>
    </source>
</reference>
<dbReference type="Proteomes" id="UP001199206">
    <property type="component" value="Unassembled WGS sequence"/>
</dbReference>
<dbReference type="Pfam" id="PF06445">
    <property type="entry name" value="GyrI-like"/>
    <property type="match status" value="1"/>
</dbReference>
<dbReference type="EMBL" id="JAJGQJ010000020">
    <property type="protein sequence ID" value="MCC4620495.1"/>
    <property type="molecule type" value="Genomic_DNA"/>
</dbReference>
<comment type="caution">
    <text evidence="2">The sequence shown here is derived from an EMBL/GenBank/DDBJ whole genome shotgun (WGS) entry which is preliminary data.</text>
</comment>
<gene>
    <name evidence="2" type="ORF">LL965_10510</name>
</gene>